<dbReference type="EMBL" id="JALXSQ010000017">
    <property type="protein sequence ID" value="MCT2042821.1"/>
    <property type="molecule type" value="Genomic_DNA"/>
</dbReference>
<accession>A0ABT2HWX5</accession>
<feature type="region of interest" description="Disordered" evidence="1">
    <location>
        <begin position="1"/>
        <end position="79"/>
    </location>
</feature>
<feature type="compositionally biased region" description="Polar residues" evidence="1">
    <location>
        <begin position="64"/>
        <end position="75"/>
    </location>
</feature>
<dbReference type="InterPro" id="IPR041628">
    <property type="entry name" value="ChlI/MoxR_AAA_lid"/>
</dbReference>
<gene>
    <name evidence="3" type="ORF">M3D15_05665</name>
</gene>
<dbReference type="PANTHER" id="PTHR42759:SF1">
    <property type="entry name" value="MAGNESIUM-CHELATASE SUBUNIT CHLD"/>
    <property type="match status" value="1"/>
</dbReference>
<feature type="compositionally biased region" description="Pro residues" evidence="1">
    <location>
        <begin position="1"/>
        <end position="12"/>
    </location>
</feature>
<dbReference type="CDD" id="cd00009">
    <property type="entry name" value="AAA"/>
    <property type="match status" value="1"/>
</dbReference>
<evidence type="ECO:0000313" key="4">
    <source>
        <dbReference type="Proteomes" id="UP001525379"/>
    </source>
</evidence>
<dbReference type="InterPro" id="IPR027417">
    <property type="entry name" value="P-loop_NTPase"/>
</dbReference>
<name>A0ABT2HWX5_9MICO</name>
<organism evidence="3 4">
    <name type="scientific">Pseudoclavibacter albus</name>
    <dbReference type="NCBI Taxonomy" id="272241"/>
    <lineage>
        <taxon>Bacteria</taxon>
        <taxon>Bacillati</taxon>
        <taxon>Actinomycetota</taxon>
        <taxon>Actinomycetes</taxon>
        <taxon>Micrococcales</taxon>
        <taxon>Microbacteriaceae</taxon>
        <taxon>Pseudoclavibacter</taxon>
    </lineage>
</organism>
<dbReference type="Pfam" id="PF07726">
    <property type="entry name" value="AAA_3"/>
    <property type="match status" value="1"/>
</dbReference>
<dbReference type="InterPro" id="IPR003593">
    <property type="entry name" value="AAA+_ATPase"/>
</dbReference>
<feature type="compositionally biased region" description="Low complexity" evidence="1">
    <location>
        <begin position="13"/>
        <end position="63"/>
    </location>
</feature>
<evidence type="ECO:0000256" key="1">
    <source>
        <dbReference type="SAM" id="MobiDB-lite"/>
    </source>
</evidence>
<feature type="domain" description="AAA+ ATPase" evidence="2">
    <location>
        <begin position="121"/>
        <end position="264"/>
    </location>
</feature>
<protein>
    <submittedName>
        <fullName evidence="3">MoxR family ATPase</fullName>
    </submittedName>
</protein>
<dbReference type="RefSeq" id="WP_260104197.1">
    <property type="nucleotide sequence ID" value="NZ_JAFDPW010000001.1"/>
</dbReference>
<dbReference type="InterPro" id="IPR050764">
    <property type="entry name" value="CbbQ/NirQ/NorQ/GpvN"/>
</dbReference>
<dbReference type="Gene3D" id="3.40.50.300">
    <property type="entry name" value="P-loop containing nucleotide triphosphate hydrolases"/>
    <property type="match status" value="1"/>
</dbReference>
<dbReference type="Proteomes" id="UP001525379">
    <property type="component" value="Unassembled WGS sequence"/>
</dbReference>
<reference evidence="3 4" key="1">
    <citation type="submission" date="2022-04" db="EMBL/GenBank/DDBJ databases">
        <title>Human microbiome associated bacterial genomes.</title>
        <authorList>
            <person name="Sandstrom S."/>
            <person name="Salamzade R."/>
            <person name="Kalan L.R."/>
        </authorList>
    </citation>
    <scope>NUCLEOTIDE SEQUENCE [LARGE SCALE GENOMIC DNA]</scope>
    <source>
        <strain evidence="4">p3-SID1799</strain>
    </source>
</reference>
<sequence length="405" mass="44453">MTQPGPPAPQPSYPNASQQAPNQQYQQQGSAYPGQQAPQQQASQQMMGWPPQRQQEAPRAPQATNGATAAPQQVPVQRPERLTNAELAEARELLGGITRAYQRKVVGQDRLRESLLIALMTGGHILLESVPGLAKTTAAHALAEAVDASFKRIQCTPDLLPSDIVGTQIYDATQNAFTTQLGPVHANFVLLDEINRSSAKTQSAMLEAMQEKQTTIGGTVYELPSPFLVMATQNPIEQEGTYVLPEAQLDRFMLKDVLDYPTPVEEAEVLRRIDGGVFDESSEAVANLDDVRRLQQLTKRVYVDASITEYLVGISYVTRHAGQYLPPELARLVEVGASPRASINFSKAARALALLNGRDHVIPDDIRRLSHRILRHRVILGYEADAQGITPEDIIDAMFQAVRTP</sequence>
<comment type="caution">
    <text evidence="3">The sequence shown here is derived from an EMBL/GenBank/DDBJ whole genome shotgun (WGS) entry which is preliminary data.</text>
</comment>
<proteinExistence type="predicted"/>
<dbReference type="Pfam" id="PF17863">
    <property type="entry name" value="AAA_lid_2"/>
    <property type="match status" value="1"/>
</dbReference>
<evidence type="ECO:0000259" key="2">
    <source>
        <dbReference type="SMART" id="SM00382"/>
    </source>
</evidence>
<dbReference type="SUPFAM" id="SSF52540">
    <property type="entry name" value="P-loop containing nucleoside triphosphate hydrolases"/>
    <property type="match status" value="1"/>
</dbReference>
<dbReference type="Gene3D" id="1.10.8.80">
    <property type="entry name" value="Magnesium chelatase subunit I, C-Terminal domain"/>
    <property type="match status" value="1"/>
</dbReference>
<dbReference type="PANTHER" id="PTHR42759">
    <property type="entry name" value="MOXR FAMILY PROTEIN"/>
    <property type="match status" value="1"/>
</dbReference>
<evidence type="ECO:0000313" key="3">
    <source>
        <dbReference type="EMBL" id="MCT2042821.1"/>
    </source>
</evidence>
<dbReference type="SMART" id="SM00382">
    <property type="entry name" value="AAA"/>
    <property type="match status" value="1"/>
</dbReference>
<keyword evidence="4" id="KW-1185">Reference proteome</keyword>
<dbReference type="InterPro" id="IPR011703">
    <property type="entry name" value="ATPase_AAA-3"/>
</dbReference>